<organism evidence="1 2">
    <name type="scientific">Knufia obscura</name>
    <dbReference type="NCBI Taxonomy" id="1635080"/>
    <lineage>
        <taxon>Eukaryota</taxon>
        <taxon>Fungi</taxon>
        <taxon>Dikarya</taxon>
        <taxon>Ascomycota</taxon>
        <taxon>Pezizomycotina</taxon>
        <taxon>Eurotiomycetes</taxon>
        <taxon>Chaetothyriomycetidae</taxon>
        <taxon>Chaetothyriales</taxon>
        <taxon>Trichomeriaceae</taxon>
        <taxon>Knufia</taxon>
    </lineage>
</organism>
<reference evidence="1 2" key="1">
    <citation type="journal article" date="2023" name="Res Sq">
        <title>Genomic and morphological characterization of Knufia obscura isolated from the Mars 2020 spacecraft assembly facility.</title>
        <authorList>
            <person name="Chander A.M."/>
            <person name="Teixeira M.M."/>
            <person name="Singh N.K."/>
            <person name="Williams M.P."/>
            <person name="Parker C.W."/>
            <person name="Leo P."/>
            <person name="Stajich J.E."/>
            <person name="Torok T."/>
            <person name="Tighe S."/>
            <person name="Mason C.E."/>
            <person name="Venkateswaran K."/>
        </authorList>
    </citation>
    <scope>NUCLEOTIDE SEQUENCE [LARGE SCALE GENOMIC DNA]</scope>
    <source>
        <strain evidence="1 2">CCFEE 5817</strain>
    </source>
</reference>
<evidence type="ECO:0000313" key="2">
    <source>
        <dbReference type="Proteomes" id="UP001334248"/>
    </source>
</evidence>
<dbReference type="Proteomes" id="UP001334248">
    <property type="component" value="Unassembled WGS sequence"/>
</dbReference>
<gene>
    <name evidence="1" type="ORF">PMZ80_008042</name>
</gene>
<dbReference type="GeneID" id="90001491"/>
<accession>A0ABR0RHD3</accession>
<protein>
    <submittedName>
        <fullName evidence="1">Uncharacterized protein</fullName>
    </submittedName>
</protein>
<comment type="caution">
    <text evidence="1">The sequence shown here is derived from an EMBL/GenBank/DDBJ whole genome shotgun (WGS) entry which is preliminary data.</text>
</comment>
<sequence>MSNLVTPNGWPVDNPLGHLDPPTLYCMENPPPDDILKVIAEQCVDAFSTNATYRRRDCEHGEHDCNMELSGLTNFSNIVLVCRTFHEGVKAGLRQHFDGSLKIYARGCCKECDLMGRFLSTHRWIGERVKAIEVVCNERDITDYFKPDLRSVLGVVGLGQCAADIMLQLQVIECTDHDVDSGRDRFDEQAMKRAKDVRWVVQSFIEQGRLSKNIRVRYMYRSCWLNSVPWIFLTSDFDVRTDPPTRLSKQEEYDDDDDGEW</sequence>
<proteinExistence type="predicted"/>
<name>A0ABR0RHD3_9EURO</name>
<dbReference type="EMBL" id="JAVHJV010000010">
    <property type="protein sequence ID" value="KAK5939663.1"/>
    <property type="molecule type" value="Genomic_DNA"/>
</dbReference>
<dbReference type="RefSeq" id="XP_064727753.1">
    <property type="nucleotide sequence ID" value="XM_064876446.1"/>
</dbReference>
<keyword evidence="2" id="KW-1185">Reference proteome</keyword>
<evidence type="ECO:0000313" key="1">
    <source>
        <dbReference type="EMBL" id="KAK5939663.1"/>
    </source>
</evidence>